<dbReference type="Proteomes" id="UP000053370">
    <property type="component" value="Unassembled WGS sequence"/>
</dbReference>
<name>A0A0K8P971_9CHLR</name>
<dbReference type="OrthoDB" id="8576080at2"/>
<dbReference type="EMBL" id="DF968179">
    <property type="protein sequence ID" value="GAP39193.1"/>
    <property type="molecule type" value="Genomic_DNA"/>
</dbReference>
<gene>
    <name evidence="1" type="ORF">ATC1_11113</name>
</gene>
<evidence type="ECO:0000313" key="1">
    <source>
        <dbReference type="EMBL" id="GAP39193.1"/>
    </source>
</evidence>
<dbReference type="SUPFAM" id="SSF51445">
    <property type="entry name" value="(Trans)glycosidases"/>
    <property type="match status" value="1"/>
</dbReference>
<dbReference type="RefSeq" id="WP_062277041.1">
    <property type="nucleotide sequence ID" value="NZ_DF968179.1"/>
</dbReference>
<dbReference type="STRING" id="1678840.ATC1_11113"/>
<protein>
    <recommendedName>
        <fullName evidence="3">Glycosyl hydrolase-like 10</fullName>
    </recommendedName>
</protein>
<dbReference type="AlphaFoldDB" id="A0A0K8P971"/>
<evidence type="ECO:0000313" key="2">
    <source>
        <dbReference type="Proteomes" id="UP000053370"/>
    </source>
</evidence>
<evidence type="ECO:0008006" key="3">
    <source>
        <dbReference type="Google" id="ProtNLM"/>
    </source>
</evidence>
<dbReference type="Gene3D" id="3.20.20.80">
    <property type="entry name" value="Glycosidases"/>
    <property type="match status" value="1"/>
</dbReference>
<keyword evidence="2" id="KW-1185">Reference proteome</keyword>
<sequence>MQKDFKFFSQISTSHSSIESLNPVILREALAKVQSVLPLSGLIVGSLENAAVFDELTCNKRKDDPEIYLWYNLLSDYPGQSEEETIVDYHGKRCKNWFGWSTDAQEEISERFLFSCPNDPLTAQKTLKVLSNLLEKYSFDGVFLDKFRFPSPASGLDQTFSCFCPHCFEKAASQGLDLEEVRMALTRWHADELKGSYDSNAWLEAVIRNKPLLQKFLQFRIDSICDLVKEVRKLTDSLGIKLGLDLFTPSFADFVGESYKALAPYADWVKPMTYQYAMGPAGIRLETINLIKGLEAIYGVTEDDVFNWTRMNLPWFTREAYTQLMDCCVPMEWINREMREAVHLMPSVPIYMGLECVSFPGVIDIRPEMAVALYKAAIENGADGAVLSWDLMHMPLENLQALKDHYEK</sequence>
<accession>A0A0K8P971</accession>
<proteinExistence type="predicted"/>
<organism evidence="1">
    <name type="scientific">Flexilinea flocculi</name>
    <dbReference type="NCBI Taxonomy" id="1678840"/>
    <lineage>
        <taxon>Bacteria</taxon>
        <taxon>Bacillati</taxon>
        <taxon>Chloroflexota</taxon>
        <taxon>Anaerolineae</taxon>
        <taxon>Anaerolineales</taxon>
        <taxon>Anaerolineaceae</taxon>
        <taxon>Flexilinea</taxon>
    </lineage>
</organism>
<dbReference type="InterPro" id="IPR017853">
    <property type="entry name" value="GH"/>
</dbReference>
<reference evidence="1" key="1">
    <citation type="journal article" date="2015" name="Genome Announc.">
        <title>Draft Genome Sequence of Anaerolineae Strain TC1, a Novel Isolate from a Methanogenic Wastewater Treatment System.</title>
        <authorList>
            <person name="Matsuura N."/>
            <person name="Tourlousse D.M."/>
            <person name="Sun L."/>
            <person name="Toyonaga M."/>
            <person name="Kuroda K."/>
            <person name="Ohashi A."/>
            <person name="Cruz R."/>
            <person name="Yamaguchi T."/>
            <person name="Sekiguchi Y."/>
        </authorList>
    </citation>
    <scope>NUCLEOTIDE SEQUENCE [LARGE SCALE GENOMIC DNA]</scope>
    <source>
        <strain evidence="1">TC1</strain>
    </source>
</reference>